<accession>A0AAV2TPW9</accession>
<organism evidence="9 10">
    <name type="scientific">Calicophoron daubneyi</name>
    <name type="common">Rumen fluke</name>
    <name type="synonym">Paramphistomum daubneyi</name>
    <dbReference type="NCBI Taxonomy" id="300641"/>
    <lineage>
        <taxon>Eukaryota</taxon>
        <taxon>Metazoa</taxon>
        <taxon>Spiralia</taxon>
        <taxon>Lophotrochozoa</taxon>
        <taxon>Platyhelminthes</taxon>
        <taxon>Trematoda</taxon>
        <taxon>Digenea</taxon>
        <taxon>Plagiorchiida</taxon>
        <taxon>Pronocephalata</taxon>
        <taxon>Paramphistomoidea</taxon>
        <taxon>Paramphistomidae</taxon>
        <taxon>Calicophoron</taxon>
    </lineage>
</organism>
<evidence type="ECO:0000256" key="8">
    <source>
        <dbReference type="ARBA" id="ARBA00041958"/>
    </source>
</evidence>
<dbReference type="GO" id="GO:0005876">
    <property type="term" value="C:spindle microtubule"/>
    <property type="evidence" value="ECO:0007669"/>
    <property type="project" value="TreeGrafter"/>
</dbReference>
<dbReference type="GO" id="GO:0005737">
    <property type="term" value="C:cytoplasm"/>
    <property type="evidence" value="ECO:0007669"/>
    <property type="project" value="TreeGrafter"/>
</dbReference>
<sequence>MEDVISKIDKLRNERNFEAAYKLIKDAIKNDGKHSPDLYWRYAAACRDMALTAGKKDKKIYKDYVMEGLEAAEEGVKLGPDNPRCNCWYGIFIHYESELEGIKKRIENSFKMKEYFQKALKGEPDYDVALHSMGRWCFEVTDLPAIQRAIAKTFFATPPTSTYEEGLEYLLKAEKHAAQPMPGNDLYLAKTYQRLKDKEHARHYCDKVLKFTWDDMETEEAKKEIHSIVKSL</sequence>
<dbReference type="InterPro" id="IPR011990">
    <property type="entry name" value="TPR-like_helical_dom_sf"/>
</dbReference>
<dbReference type="GO" id="GO:0008017">
    <property type="term" value="F:microtubule binding"/>
    <property type="evidence" value="ECO:0007669"/>
    <property type="project" value="TreeGrafter"/>
</dbReference>
<dbReference type="GO" id="GO:0097431">
    <property type="term" value="C:mitotic spindle pole"/>
    <property type="evidence" value="ECO:0007669"/>
    <property type="project" value="TreeGrafter"/>
</dbReference>
<evidence type="ECO:0000256" key="3">
    <source>
        <dbReference type="ARBA" id="ARBA00022490"/>
    </source>
</evidence>
<dbReference type="Pfam" id="PF21033">
    <property type="entry name" value="RMD1-3"/>
    <property type="match status" value="1"/>
</dbReference>
<evidence type="ECO:0000256" key="6">
    <source>
        <dbReference type="ARBA" id="ARBA00023212"/>
    </source>
</evidence>
<evidence type="ECO:0000256" key="7">
    <source>
        <dbReference type="ARBA" id="ARBA00039966"/>
    </source>
</evidence>
<proteinExistence type="predicted"/>
<protein>
    <recommendedName>
        <fullName evidence="7">Regulator of microtubule dynamics protein 1</fullName>
    </recommendedName>
    <alternativeName>
        <fullName evidence="8">Protein FAM82B</fullName>
    </alternativeName>
</protein>
<evidence type="ECO:0000256" key="1">
    <source>
        <dbReference type="ARBA" id="ARBA00004245"/>
    </source>
</evidence>
<dbReference type="SUPFAM" id="SSF48452">
    <property type="entry name" value="TPR-like"/>
    <property type="match status" value="1"/>
</dbReference>
<dbReference type="EMBL" id="CAXLJL010000489">
    <property type="protein sequence ID" value="CAL5138438.1"/>
    <property type="molecule type" value="Genomic_DNA"/>
</dbReference>
<comment type="caution">
    <text evidence="9">The sequence shown here is derived from an EMBL/GenBank/DDBJ whole genome shotgun (WGS) entry which is preliminary data.</text>
</comment>
<evidence type="ECO:0000313" key="9">
    <source>
        <dbReference type="EMBL" id="CAL5138438.1"/>
    </source>
</evidence>
<gene>
    <name evidence="9" type="ORF">CDAUBV1_LOCUS13258</name>
</gene>
<dbReference type="Gene3D" id="1.25.40.10">
    <property type="entry name" value="Tetratricopeptide repeat domain"/>
    <property type="match status" value="1"/>
</dbReference>
<dbReference type="AlphaFoldDB" id="A0AAV2TPW9"/>
<keyword evidence="6" id="KW-0206">Cytoskeleton</keyword>
<keyword evidence="4" id="KW-0677">Repeat</keyword>
<name>A0AAV2TPW9_CALDB</name>
<dbReference type="PANTHER" id="PTHR16056:SF16">
    <property type="entry name" value="REGULATOR OF MICROTUBULE DYNAMICS PROTEIN 1"/>
    <property type="match status" value="1"/>
</dbReference>
<keyword evidence="3" id="KW-0963">Cytoplasm</keyword>
<dbReference type="PANTHER" id="PTHR16056">
    <property type="entry name" value="REGULATOR OF MICROTUBULE DYNAMICS PROTEIN"/>
    <property type="match status" value="1"/>
</dbReference>
<comment type="subunit">
    <text evidence="2">Interacts with microtubules.</text>
</comment>
<reference evidence="9" key="1">
    <citation type="submission" date="2024-06" db="EMBL/GenBank/DDBJ databases">
        <authorList>
            <person name="Liu X."/>
            <person name="Lenzi L."/>
            <person name="Haldenby T S."/>
            <person name="Uol C."/>
        </authorList>
    </citation>
    <scope>NUCLEOTIDE SEQUENCE</scope>
</reference>
<evidence type="ECO:0000256" key="2">
    <source>
        <dbReference type="ARBA" id="ARBA00011375"/>
    </source>
</evidence>
<evidence type="ECO:0000256" key="4">
    <source>
        <dbReference type="ARBA" id="ARBA00022737"/>
    </source>
</evidence>
<evidence type="ECO:0000256" key="5">
    <source>
        <dbReference type="ARBA" id="ARBA00022803"/>
    </source>
</evidence>
<dbReference type="Proteomes" id="UP001497525">
    <property type="component" value="Unassembled WGS sequence"/>
</dbReference>
<evidence type="ECO:0000313" key="10">
    <source>
        <dbReference type="Proteomes" id="UP001497525"/>
    </source>
</evidence>
<dbReference type="InterPro" id="IPR049039">
    <property type="entry name" value="RMD1-3_a_helical_rpt"/>
</dbReference>
<keyword evidence="5" id="KW-0802">TPR repeat</keyword>
<comment type="subcellular location">
    <subcellularLocation>
        <location evidence="1">Cytoplasm</location>
        <location evidence="1">Cytoskeleton</location>
    </subcellularLocation>
</comment>